<proteinExistence type="predicted"/>
<accession>A0A9P3H1L5</accession>
<sequence length="464" mass="53550">MFWTDICMSATSAKSTGKQEPTLGAVLNHAHLIRNLTLRYASAEDHFDEGWRVVFSNLTHLSIERRGPDGSILLPSLASFIQNNKATLVNFTMDHQFVDDNALEALCECPRLKECRLAHRLLIDDPDRWTSQFERLWSRLEVVSLREPMTGSKYIPLKTCPTDWSAPRDSTGQPLGNQILDLTLSNYNNYVYEAQLWILLRCTNLKKLSWYIKGKEIMTPMQQLAKIIQQGHSCQQLEELRMGYMNFENTDFASLLSSISQLNLLDLRYSSFDGESWECLLDESKHLRTLAVLDLTACHGLPGWVVQEILCEMPNLKVLRAPEMEDMNILRHDLPWVCQELEELELTFILRKEVYGKDLILTRLSELTKLQVLLVDFFRSKPMTDLRNFWTEDGEDHLSLSVHEVEGGAEVGGGLDHLRTLRRLRVVSESMVLYRRQEEAEWIVKNWPRLEGPVKDGVTQVLMR</sequence>
<reference evidence="1" key="1">
    <citation type="submission" date="2021-11" db="EMBL/GenBank/DDBJ databases">
        <authorList>
            <person name="Herlambang A."/>
            <person name="Guo Y."/>
            <person name="Takashima Y."/>
            <person name="Nishizawa T."/>
        </authorList>
    </citation>
    <scope>NUCLEOTIDE SEQUENCE</scope>
    <source>
        <strain evidence="1">E1425</strain>
    </source>
</reference>
<gene>
    <name evidence="1" type="ORF">EMPS_00760</name>
</gene>
<dbReference type="Gene3D" id="3.80.10.10">
    <property type="entry name" value="Ribonuclease Inhibitor"/>
    <property type="match status" value="1"/>
</dbReference>
<comment type="caution">
    <text evidence="1">The sequence shown here is derived from an EMBL/GenBank/DDBJ whole genome shotgun (WGS) entry which is preliminary data.</text>
</comment>
<evidence type="ECO:0000313" key="2">
    <source>
        <dbReference type="Proteomes" id="UP000827284"/>
    </source>
</evidence>
<dbReference type="AlphaFoldDB" id="A0A9P3H1L5"/>
<organism evidence="1 2">
    <name type="scientific">Entomortierella parvispora</name>
    <dbReference type="NCBI Taxonomy" id="205924"/>
    <lineage>
        <taxon>Eukaryota</taxon>
        <taxon>Fungi</taxon>
        <taxon>Fungi incertae sedis</taxon>
        <taxon>Mucoromycota</taxon>
        <taxon>Mortierellomycotina</taxon>
        <taxon>Mortierellomycetes</taxon>
        <taxon>Mortierellales</taxon>
        <taxon>Mortierellaceae</taxon>
        <taxon>Entomortierella</taxon>
    </lineage>
</organism>
<protein>
    <recommendedName>
        <fullName evidence="3">F-box domain-containing protein</fullName>
    </recommendedName>
</protein>
<keyword evidence="2" id="KW-1185">Reference proteome</keyword>
<evidence type="ECO:0000313" key="1">
    <source>
        <dbReference type="EMBL" id="GJJ68414.1"/>
    </source>
</evidence>
<evidence type="ECO:0008006" key="3">
    <source>
        <dbReference type="Google" id="ProtNLM"/>
    </source>
</evidence>
<name>A0A9P3H1L5_9FUNG</name>
<dbReference type="Proteomes" id="UP000827284">
    <property type="component" value="Unassembled WGS sequence"/>
</dbReference>
<dbReference type="InterPro" id="IPR032675">
    <property type="entry name" value="LRR_dom_sf"/>
</dbReference>
<dbReference type="SUPFAM" id="SSF52047">
    <property type="entry name" value="RNI-like"/>
    <property type="match status" value="1"/>
</dbReference>
<dbReference type="EMBL" id="BQFW01000001">
    <property type="protein sequence ID" value="GJJ68414.1"/>
    <property type="molecule type" value="Genomic_DNA"/>
</dbReference>
<dbReference type="OrthoDB" id="2354556at2759"/>
<reference evidence="1" key="2">
    <citation type="journal article" date="2022" name="Microbiol. Resour. Announc.">
        <title>Whole-Genome Sequence of Entomortierella parvispora E1425, a Mucoromycotan Fungus Associated with Burkholderiaceae-Related Endosymbiotic Bacteria.</title>
        <authorList>
            <person name="Herlambang A."/>
            <person name="Guo Y."/>
            <person name="Takashima Y."/>
            <person name="Narisawa K."/>
            <person name="Ohta H."/>
            <person name="Nishizawa T."/>
        </authorList>
    </citation>
    <scope>NUCLEOTIDE SEQUENCE</scope>
    <source>
        <strain evidence="1">E1425</strain>
    </source>
</reference>